<reference evidence="1 2" key="1">
    <citation type="journal article" date="2015" name="Genome Announc.">
        <title>Expanding the biotechnology potential of lactobacilli through comparative genomics of 213 strains and associated genera.</title>
        <authorList>
            <person name="Sun Z."/>
            <person name="Harris H.M."/>
            <person name="McCann A."/>
            <person name="Guo C."/>
            <person name="Argimon S."/>
            <person name="Zhang W."/>
            <person name="Yang X."/>
            <person name="Jeffery I.B."/>
            <person name="Cooney J.C."/>
            <person name="Kagawa T.F."/>
            <person name="Liu W."/>
            <person name="Song Y."/>
            <person name="Salvetti E."/>
            <person name="Wrobel A."/>
            <person name="Rasinkangas P."/>
            <person name="Parkhill J."/>
            <person name="Rea M.C."/>
            <person name="O'Sullivan O."/>
            <person name="Ritari J."/>
            <person name="Douillard F.P."/>
            <person name="Paul Ross R."/>
            <person name="Yang R."/>
            <person name="Briner A.E."/>
            <person name="Felis G.E."/>
            <person name="de Vos W.M."/>
            <person name="Barrangou R."/>
            <person name="Klaenhammer T.R."/>
            <person name="Caufield P.W."/>
            <person name="Cui Y."/>
            <person name="Zhang H."/>
            <person name="O'Toole P.W."/>
        </authorList>
    </citation>
    <scope>NUCLEOTIDE SEQUENCE [LARGE SCALE GENOMIC DNA]</scope>
    <source>
        <strain evidence="1 2">DSM 23365</strain>
    </source>
</reference>
<name>A0A0R2F7N1_9LACO</name>
<protein>
    <submittedName>
        <fullName evidence="1">Uncharacterized protein</fullName>
    </submittedName>
</protein>
<dbReference type="AlphaFoldDB" id="A0A0R2F7N1"/>
<sequence>MAVDSSVDNFTGRNSIDIGEGRTMNLYKAKDVSITITRADGSTVVLRNFQDGDMVTPQKTNNKITTMSDPQASPAAAVTYDSLGSFQTTVQQGSPTNNLLSELYNTDEVFGFRVAYGDEVTNADHCMIQKSPDAPFGKDVPTRQWTVEAFDYKYDGDANA</sequence>
<dbReference type="RefSeq" id="WP_054734332.1">
    <property type="nucleotide sequence ID" value="NZ_AYZM01000131.1"/>
</dbReference>
<dbReference type="OrthoDB" id="2294836at2"/>
<keyword evidence="2" id="KW-1185">Reference proteome</keyword>
<organism evidence="1 2">
    <name type="scientific">Secundilactobacillus similis DSM 23365 = JCM 2765</name>
    <dbReference type="NCBI Taxonomy" id="1423804"/>
    <lineage>
        <taxon>Bacteria</taxon>
        <taxon>Bacillati</taxon>
        <taxon>Bacillota</taxon>
        <taxon>Bacilli</taxon>
        <taxon>Lactobacillales</taxon>
        <taxon>Lactobacillaceae</taxon>
        <taxon>Secundilactobacillus</taxon>
    </lineage>
</organism>
<evidence type="ECO:0000313" key="1">
    <source>
        <dbReference type="EMBL" id="KRN20660.1"/>
    </source>
</evidence>
<dbReference type="STRING" id="1423804.FD14_GL001449"/>
<accession>A0A0R2F7N1</accession>
<evidence type="ECO:0000313" key="2">
    <source>
        <dbReference type="Proteomes" id="UP000051442"/>
    </source>
</evidence>
<dbReference type="Proteomes" id="UP000051442">
    <property type="component" value="Unassembled WGS sequence"/>
</dbReference>
<dbReference type="PATRIC" id="fig|1423804.4.peg.1571"/>
<proteinExistence type="predicted"/>
<dbReference type="EMBL" id="AYZM01000131">
    <property type="protein sequence ID" value="KRN20660.1"/>
    <property type="molecule type" value="Genomic_DNA"/>
</dbReference>
<gene>
    <name evidence="1" type="ORF">FD14_GL001449</name>
</gene>
<comment type="caution">
    <text evidence="1">The sequence shown here is derived from an EMBL/GenBank/DDBJ whole genome shotgun (WGS) entry which is preliminary data.</text>
</comment>